<dbReference type="CDD" id="cd14066">
    <property type="entry name" value="STKc_IRAK"/>
    <property type="match status" value="1"/>
</dbReference>
<dbReference type="FunFam" id="3.80.10.10:FF:000041">
    <property type="entry name" value="LRR receptor-like serine/threonine-protein kinase ERECTA"/>
    <property type="match status" value="1"/>
</dbReference>
<feature type="compositionally biased region" description="Polar residues" evidence="18">
    <location>
        <begin position="888"/>
        <end position="913"/>
    </location>
</feature>
<feature type="chain" id="PRO_5008051700" description="non-specific serine/threonine protein kinase" evidence="20">
    <location>
        <begin position="30"/>
        <end position="925"/>
    </location>
</feature>
<keyword evidence="14 19" id="KW-0472">Membrane</keyword>
<dbReference type="InterPro" id="IPR011009">
    <property type="entry name" value="Kinase-like_dom_sf"/>
</dbReference>
<keyword evidence="7 19" id="KW-0812">Transmembrane</keyword>
<evidence type="ECO:0000256" key="15">
    <source>
        <dbReference type="ARBA" id="ARBA00023170"/>
    </source>
</evidence>
<reference evidence="22" key="1">
    <citation type="submission" date="2016-03" db="EMBL/GenBank/DDBJ databases">
        <title>Mechanisms controlling the formation of the plant cell surface in tip-growing cells are functionally conserved among land plants.</title>
        <authorList>
            <person name="Honkanen S."/>
            <person name="Jones V.A."/>
            <person name="Morieri G."/>
            <person name="Champion C."/>
            <person name="Hetherington A.J."/>
            <person name="Kelly S."/>
            <person name="Saint-Marcoux D."/>
            <person name="Proust H."/>
            <person name="Prescott H."/>
            <person name="Dolan L."/>
        </authorList>
    </citation>
    <scope>NUCLEOTIDE SEQUENCE [LARGE SCALE GENOMIC DNA]</scope>
    <source>
        <tissue evidence="22">Whole gametophyte</tissue>
    </source>
</reference>
<dbReference type="InterPro" id="IPR008271">
    <property type="entry name" value="Ser/Thr_kinase_AS"/>
</dbReference>
<evidence type="ECO:0000256" key="12">
    <source>
        <dbReference type="ARBA" id="ARBA00022840"/>
    </source>
</evidence>
<dbReference type="Pfam" id="PF08263">
    <property type="entry name" value="LRRNT_2"/>
    <property type="match status" value="1"/>
</dbReference>
<feature type="binding site" evidence="17">
    <location>
        <position position="609"/>
    </location>
    <ligand>
        <name>ATP</name>
        <dbReference type="ChEBI" id="CHEBI:30616"/>
    </ligand>
</feature>
<dbReference type="GO" id="GO:0016020">
    <property type="term" value="C:membrane"/>
    <property type="evidence" value="ECO:0007669"/>
    <property type="project" value="UniProtKB-SubCell"/>
</dbReference>
<dbReference type="AlphaFoldDB" id="A0A176VCD3"/>
<evidence type="ECO:0000256" key="6">
    <source>
        <dbReference type="ARBA" id="ARBA00022679"/>
    </source>
</evidence>
<dbReference type="InterPro" id="IPR001611">
    <property type="entry name" value="Leu-rich_rpt"/>
</dbReference>
<proteinExistence type="inferred from homology"/>
<dbReference type="InterPro" id="IPR017441">
    <property type="entry name" value="Protein_kinase_ATP_BS"/>
</dbReference>
<keyword evidence="6" id="KW-0808">Transferase</keyword>
<evidence type="ECO:0000256" key="8">
    <source>
        <dbReference type="ARBA" id="ARBA00022729"/>
    </source>
</evidence>
<feature type="region of interest" description="Disordered" evidence="18">
    <location>
        <begin position="887"/>
        <end position="913"/>
    </location>
</feature>
<comment type="similarity">
    <text evidence="2">Belongs to the protein kinase superfamily. Ser/Thr protein kinase family.</text>
</comment>
<name>A0A176VCD3_MARPO</name>
<evidence type="ECO:0000313" key="23">
    <source>
        <dbReference type="Proteomes" id="UP000077202"/>
    </source>
</evidence>
<keyword evidence="5" id="KW-0433">Leucine-rich repeat</keyword>
<dbReference type="InterPro" id="IPR013210">
    <property type="entry name" value="LRR_N_plant-typ"/>
</dbReference>
<dbReference type="PROSITE" id="PS00107">
    <property type="entry name" value="PROTEIN_KINASE_ATP"/>
    <property type="match status" value="1"/>
</dbReference>
<dbReference type="Proteomes" id="UP000077202">
    <property type="component" value="Unassembled WGS sequence"/>
</dbReference>
<evidence type="ECO:0000256" key="16">
    <source>
        <dbReference type="ARBA" id="ARBA00023180"/>
    </source>
</evidence>
<dbReference type="InterPro" id="IPR032675">
    <property type="entry name" value="LRR_dom_sf"/>
</dbReference>
<dbReference type="FunFam" id="1.10.510.10:FF:000453">
    <property type="entry name" value="LRR receptor-like serine/threonine-protein kinase HSL2"/>
    <property type="match status" value="1"/>
</dbReference>
<keyword evidence="12 17" id="KW-0067">ATP-binding</keyword>
<dbReference type="SMART" id="SM00220">
    <property type="entry name" value="S_TKc"/>
    <property type="match status" value="1"/>
</dbReference>
<dbReference type="Pfam" id="PF13855">
    <property type="entry name" value="LRR_8"/>
    <property type="match status" value="1"/>
</dbReference>
<dbReference type="Gene3D" id="1.10.510.10">
    <property type="entry name" value="Transferase(Phosphotransferase) domain 1"/>
    <property type="match status" value="1"/>
</dbReference>
<evidence type="ECO:0000256" key="14">
    <source>
        <dbReference type="ARBA" id="ARBA00023136"/>
    </source>
</evidence>
<comment type="subcellular location">
    <subcellularLocation>
        <location evidence="1">Membrane</location>
        <topology evidence="1">Single-pass type I membrane protein</topology>
    </subcellularLocation>
</comment>
<evidence type="ECO:0000256" key="5">
    <source>
        <dbReference type="ARBA" id="ARBA00022614"/>
    </source>
</evidence>
<dbReference type="SMART" id="SM00369">
    <property type="entry name" value="LRR_TYP"/>
    <property type="match status" value="3"/>
</dbReference>
<dbReference type="InterPro" id="IPR000719">
    <property type="entry name" value="Prot_kinase_dom"/>
</dbReference>
<dbReference type="Pfam" id="PF00560">
    <property type="entry name" value="LRR_1"/>
    <property type="match status" value="2"/>
</dbReference>
<dbReference type="FunFam" id="3.30.200.20:FF:000328">
    <property type="entry name" value="Leucine-rich repeat protein kinase family protein"/>
    <property type="match status" value="1"/>
</dbReference>
<evidence type="ECO:0000313" key="22">
    <source>
        <dbReference type="EMBL" id="OAE18510.1"/>
    </source>
</evidence>
<dbReference type="InterPro" id="IPR003591">
    <property type="entry name" value="Leu-rich_rpt_typical-subtyp"/>
</dbReference>
<evidence type="ECO:0000256" key="7">
    <source>
        <dbReference type="ARBA" id="ARBA00022692"/>
    </source>
</evidence>
<dbReference type="PANTHER" id="PTHR45974">
    <property type="entry name" value="RECEPTOR-LIKE PROTEIN 55"/>
    <property type="match status" value="1"/>
</dbReference>
<accession>A0A176VCD3</accession>
<dbReference type="Gene3D" id="3.30.200.20">
    <property type="entry name" value="Phosphorylase Kinase, domain 1"/>
    <property type="match status" value="1"/>
</dbReference>
<dbReference type="PROSITE" id="PS00108">
    <property type="entry name" value="PROTEIN_KINASE_ST"/>
    <property type="match status" value="1"/>
</dbReference>
<gene>
    <name evidence="22" type="ORF">AXG93_163s1430</name>
</gene>
<evidence type="ECO:0000256" key="4">
    <source>
        <dbReference type="ARBA" id="ARBA00022527"/>
    </source>
</evidence>
<keyword evidence="10 17" id="KW-0547">Nucleotide-binding</keyword>
<keyword evidence="23" id="KW-1185">Reference proteome</keyword>
<keyword evidence="11" id="KW-0418">Kinase</keyword>
<keyword evidence="9" id="KW-0677">Repeat</keyword>
<evidence type="ECO:0000259" key="21">
    <source>
        <dbReference type="PROSITE" id="PS50011"/>
    </source>
</evidence>
<feature type="transmembrane region" description="Helical" evidence="19">
    <location>
        <begin position="511"/>
        <end position="531"/>
    </location>
</feature>
<dbReference type="FunFam" id="3.80.10.10:FF:000400">
    <property type="entry name" value="Nuclear pore complex protein NUP107"/>
    <property type="match status" value="1"/>
</dbReference>
<organism evidence="22 23">
    <name type="scientific">Marchantia polymorpha subsp. ruderalis</name>
    <dbReference type="NCBI Taxonomy" id="1480154"/>
    <lineage>
        <taxon>Eukaryota</taxon>
        <taxon>Viridiplantae</taxon>
        <taxon>Streptophyta</taxon>
        <taxon>Embryophyta</taxon>
        <taxon>Marchantiophyta</taxon>
        <taxon>Marchantiopsida</taxon>
        <taxon>Marchantiidae</taxon>
        <taxon>Marchantiales</taxon>
        <taxon>Marchantiaceae</taxon>
        <taxon>Marchantia</taxon>
    </lineage>
</organism>
<sequence length="925" mass="102029">MRIIGSTKGAMSRLWIFAYLMSYVGSVTSQRVNTAPAEKEALLAFKAALRDQDRLLEDWKQSTDPCFDKWYGVYCVPTDGPANVDTNFEHVTELRLLKLNLGGNLVPELGNLTAIKYLDLYGCLLEGTIPPELGKLTNLYSLTLSGNKISGVMPKELGNLINLNRLQLDENEISGELPSRFSNLVKLQHMHLNNNSLEGSIPKEIGQLPIVVHILLDNNNMTGKLPAEIANISVLRILQLDNNKFTGGIPSDYGNLTKLTKLSCRDCGLSGPIPDLSRLTELAVLDLSLNTFEGNIPSLMTGNMTSITLANNQLGGPIPEFTNVDYSNVSLLDFQNNHFDYISLPMLANAVSKPNFFLWLSGNAGICQGSVAIFELRSLCEPAYSDPFSQSGTGDEPPGGPLVVTYRLKSPSFQIFTTYIQQLFLDYIAVGLSIDTKQVHILSWEWQPGPRLGMVILIYPSQGKFNQSEIDRIGNVLAHWEVKNSTFYGPYELLGFSQIQIGGGLSVAEKAGIGVASAAVVAFIILGILLLKMLRNRWRMSPAEKRRQRLLSKTPAQSMLKIKGVQAYTYKEMEKATDGFSDSNQVGRGGYGKVYRGKLEDGTIVAIKKAEEAALQRNTEFNNEIELLSRCHHRNLVSLIGYCNDESEQMLVYEFMEGGTLHDNLNAAASTPIDFDLRLRIALGSARGILYLHTEADPPIYHRDIKATNILLNDKKEAKVADFGLSRLAPVPDLEGVVMTHVSTVVKGTPGYLDPEYFLTHQLTDKSDVYSFGVVLLELLTGMQPISGGKNIVREVKQAYENGELLKVIDTRLGSYPLEIVESFAKLAVSCVANEQEARPRMQEVCRVLEELNSKVPGQGVWSTSSTWSIDNAKDFTRSAEYPFESGSLHNSLPQKDKTPSPNAPASNTVTFSVSMPHANNVCPR</sequence>
<dbReference type="Pfam" id="PF00069">
    <property type="entry name" value="Pkinase"/>
    <property type="match status" value="1"/>
</dbReference>
<dbReference type="PANTHER" id="PTHR45974:SF134">
    <property type="entry name" value="OS01G0960400 PROTEIN"/>
    <property type="match status" value="1"/>
</dbReference>
<comment type="caution">
    <text evidence="22">The sequence shown here is derived from an EMBL/GenBank/DDBJ whole genome shotgun (WGS) entry which is preliminary data.</text>
</comment>
<dbReference type="EC" id="2.7.11.1" evidence="3"/>
<evidence type="ECO:0000256" key="19">
    <source>
        <dbReference type="SAM" id="Phobius"/>
    </source>
</evidence>
<evidence type="ECO:0000256" key="2">
    <source>
        <dbReference type="ARBA" id="ARBA00008684"/>
    </source>
</evidence>
<keyword evidence="15" id="KW-0675">Receptor</keyword>
<evidence type="ECO:0000256" key="3">
    <source>
        <dbReference type="ARBA" id="ARBA00012513"/>
    </source>
</evidence>
<evidence type="ECO:0000256" key="18">
    <source>
        <dbReference type="SAM" id="MobiDB-lite"/>
    </source>
</evidence>
<evidence type="ECO:0000256" key="9">
    <source>
        <dbReference type="ARBA" id="ARBA00022737"/>
    </source>
</evidence>
<dbReference type="SUPFAM" id="SSF56112">
    <property type="entry name" value="Protein kinase-like (PK-like)"/>
    <property type="match status" value="1"/>
</dbReference>
<keyword evidence="8 20" id="KW-0732">Signal</keyword>
<evidence type="ECO:0000256" key="11">
    <source>
        <dbReference type="ARBA" id="ARBA00022777"/>
    </source>
</evidence>
<dbReference type="GO" id="GO:0004674">
    <property type="term" value="F:protein serine/threonine kinase activity"/>
    <property type="evidence" value="ECO:0007669"/>
    <property type="project" value="UniProtKB-KW"/>
</dbReference>
<keyword evidence="16" id="KW-0325">Glycoprotein</keyword>
<dbReference type="Gene3D" id="3.80.10.10">
    <property type="entry name" value="Ribonuclease Inhibitor"/>
    <property type="match status" value="2"/>
</dbReference>
<evidence type="ECO:0000256" key="20">
    <source>
        <dbReference type="SAM" id="SignalP"/>
    </source>
</evidence>
<evidence type="ECO:0000256" key="10">
    <source>
        <dbReference type="ARBA" id="ARBA00022741"/>
    </source>
</evidence>
<dbReference type="GO" id="GO:0005524">
    <property type="term" value="F:ATP binding"/>
    <property type="evidence" value="ECO:0007669"/>
    <property type="project" value="UniProtKB-UniRule"/>
</dbReference>
<protein>
    <recommendedName>
        <fullName evidence="3">non-specific serine/threonine protein kinase</fullName>
        <ecNumber evidence="3">2.7.11.1</ecNumber>
    </recommendedName>
</protein>
<evidence type="ECO:0000256" key="13">
    <source>
        <dbReference type="ARBA" id="ARBA00022989"/>
    </source>
</evidence>
<dbReference type="SUPFAM" id="SSF52058">
    <property type="entry name" value="L domain-like"/>
    <property type="match status" value="1"/>
</dbReference>
<dbReference type="EMBL" id="LVLJ01004053">
    <property type="protein sequence ID" value="OAE18510.1"/>
    <property type="molecule type" value="Genomic_DNA"/>
</dbReference>
<evidence type="ECO:0000256" key="17">
    <source>
        <dbReference type="PROSITE-ProRule" id="PRU10141"/>
    </source>
</evidence>
<dbReference type="PROSITE" id="PS50011">
    <property type="entry name" value="PROTEIN_KINASE_DOM"/>
    <property type="match status" value="1"/>
</dbReference>
<feature type="signal peptide" evidence="20">
    <location>
        <begin position="1"/>
        <end position="29"/>
    </location>
</feature>
<keyword evidence="4" id="KW-0723">Serine/threonine-protein kinase</keyword>
<feature type="domain" description="Protein kinase" evidence="21">
    <location>
        <begin position="580"/>
        <end position="852"/>
    </location>
</feature>
<evidence type="ECO:0000256" key="1">
    <source>
        <dbReference type="ARBA" id="ARBA00004479"/>
    </source>
</evidence>
<keyword evidence="13 19" id="KW-1133">Transmembrane helix</keyword>